<name>A0AAE0LCY3_9CHLO</name>
<dbReference type="AlphaFoldDB" id="A0AAE0LCY3"/>
<gene>
    <name evidence="1" type="ORF">CYMTET_11506</name>
</gene>
<dbReference type="Proteomes" id="UP001190700">
    <property type="component" value="Unassembled WGS sequence"/>
</dbReference>
<comment type="caution">
    <text evidence="1">The sequence shown here is derived from an EMBL/GenBank/DDBJ whole genome shotgun (WGS) entry which is preliminary data.</text>
</comment>
<sequence>MCFIGAAAGSGLYSETAPQSVVPGGCLYYQNGTVDFTNSVFLDSGTSDFNTIFGLDPSVIDSGTAEILQLPDWIDNSDFFTSELLTLDRLQSG</sequence>
<reference evidence="1 2" key="1">
    <citation type="journal article" date="2015" name="Genome Biol. Evol.">
        <title>Comparative Genomics of a Bacterivorous Green Alga Reveals Evolutionary Causalities and Consequences of Phago-Mixotrophic Mode of Nutrition.</title>
        <authorList>
            <person name="Burns J.A."/>
            <person name="Paasch A."/>
            <person name="Narechania A."/>
            <person name="Kim E."/>
        </authorList>
    </citation>
    <scope>NUCLEOTIDE SEQUENCE [LARGE SCALE GENOMIC DNA]</scope>
    <source>
        <strain evidence="1 2">PLY_AMNH</strain>
    </source>
</reference>
<organism evidence="1 2">
    <name type="scientific">Cymbomonas tetramitiformis</name>
    <dbReference type="NCBI Taxonomy" id="36881"/>
    <lineage>
        <taxon>Eukaryota</taxon>
        <taxon>Viridiplantae</taxon>
        <taxon>Chlorophyta</taxon>
        <taxon>Pyramimonadophyceae</taxon>
        <taxon>Pyramimonadales</taxon>
        <taxon>Pyramimonadaceae</taxon>
        <taxon>Cymbomonas</taxon>
    </lineage>
</organism>
<accession>A0AAE0LCY3</accession>
<evidence type="ECO:0000313" key="1">
    <source>
        <dbReference type="EMBL" id="KAK3280668.1"/>
    </source>
</evidence>
<evidence type="ECO:0000313" key="2">
    <source>
        <dbReference type="Proteomes" id="UP001190700"/>
    </source>
</evidence>
<keyword evidence="2" id="KW-1185">Reference proteome</keyword>
<proteinExistence type="predicted"/>
<dbReference type="EMBL" id="LGRX02004306">
    <property type="protein sequence ID" value="KAK3280668.1"/>
    <property type="molecule type" value="Genomic_DNA"/>
</dbReference>
<protein>
    <submittedName>
        <fullName evidence="1">Uncharacterized protein</fullName>
    </submittedName>
</protein>